<sequence>MRSRRALLAVAVVAMVATAGCTGGVLNAGGGGSGSGSAQLDSVPASAEFVGYADVDGMVSDDNLRALMNTALETQAEQSEYYDGPTSVEEMLNEAESTSDLSPSKFEDVTFFGAPGEQTATNAEQAGMIVTTDFTEDELVATLEENGEDLSESTYADTTLYTYGFQGQNAMAPLGDGTFALGDEAAVKSVLDVEAGNEEALGGDLRTAYSNTDDGYVKFAMAVPQDQVPADQLDSQSPMNVSAFNSVEFVSGSFSTSGSDVSMDMNMVTDSQANGDRMYDLVDGALQLYSGVGGEEVQEALDKLSVEQSGATVSVTFTDSVSNLEEYIEEMYSTSASGSASSSTGSAGSMTATA</sequence>
<proteinExistence type="predicted"/>
<evidence type="ECO:0000313" key="2">
    <source>
        <dbReference type="EMBL" id="MFC3476662.1"/>
    </source>
</evidence>
<organism evidence="2 3">
    <name type="scientific">Halobacterium litoreum</name>
    <dbReference type="NCBI Taxonomy" id="2039234"/>
    <lineage>
        <taxon>Archaea</taxon>
        <taxon>Methanobacteriati</taxon>
        <taxon>Methanobacteriota</taxon>
        <taxon>Stenosarchaea group</taxon>
        <taxon>Halobacteria</taxon>
        <taxon>Halobacteriales</taxon>
        <taxon>Halobacteriaceae</taxon>
        <taxon>Halobacterium</taxon>
    </lineage>
</organism>
<comment type="caution">
    <text evidence="2">The sequence shown here is derived from an EMBL/GenBank/DDBJ whole genome shotgun (WGS) entry which is preliminary data.</text>
</comment>
<dbReference type="PROSITE" id="PS51257">
    <property type="entry name" value="PROKAR_LIPOPROTEIN"/>
    <property type="match status" value="1"/>
</dbReference>
<accession>A0ABD5NC05</accession>
<dbReference type="EMBL" id="JBHRWN010000002">
    <property type="protein sequence ID" value="MFC3476662.1"/>
    <property type="molecule type" value="Genomic_DNA"/>
</dbReference>
<protein>
    <submittedName>
        <fullName evidence="2">Uncharacterized protein</fullName>
    </submittedName>
</protein>
<keyword evidence="3" id="KW-1185">Reference proteome</keyword>
<dbReference type="AlphaFoldDB" id="A0ABD5NC05"/>
<dbReference type="Proteomes" id="UP001595660">
    <property type="component" value="Unassembled WGS sequence"/>
</dbReference>
<evidence type="ECO:0000313" key="3">
    <source>
        <dbReference type="Proteomes" id="UP001595660"/>
    </source>
</evidence>
<gene>
    <name evidence="2" type="ORF">ACFOKC_02880</name>
</gene>
<feature type="region of interest" description="Disordered" evidence="1">
    <location>
        <begin position="333"/>
        <end position="354"/>
    </location>
</feature>
<name>A0ABD5NC05_9EURY</name>
<dbReference type="GeneID" id="69117424"/>
<reference evidence="2 3" key="1">
    <citation type="journal article" date="2019" name="Int. J. Syst. Evol. Microbiol.">
        <title>The Global Catalogue of Microorganisms (GCM) 10K type strain sequencing project: providing services to taxonomists for standard genome sequencing and annotation.</title>
        <authorList>
            <consortium name="The Broad Institute Genomics Platform"/>
            <consortium name="The Broad Institute Genome Sequencing Center for Infectious Disease"/>
            <person name="Wu L."/>
            <person name="Ma J."/>
        </authorList>
    </citation>
    <scope>NUCLEOTIDE SEQUENCE [LARGE SCALE GENOMIC DNA]</scope>
    <source>
        <strain evidence="2 3">CGMCC 1.12562</strain>
    </source>
</reference>
<dbReference type="RefSeq" id="WP_232572191.1">
    <property type="nucleotide sequence ID" value="NZ_CP089466.1"/>
</dbReference>
<evidence type="ECO:0000256" key="1">
    <source>
        <dbReference type="SAM" id="MobiDB-lite"/>
    </source>
</evidence>